<dbReference type="RefSeq" id="WP_307152810.1">
    <property type="nucleotide sequence ID" value="NZ_JAUSUK010000001.1"/>
</dbReference>
<sequence length="293" mass="31857">MKRGALPLNALRAFEATMRHGQMRLAADELGVTHGAVSRQVRLLEEILEVPLFEGPRNKLVPTQTALELEPALTEAFDGIEVAVARAMQSESRFLDVSCTGTLAMRWLIPRLVDFQTAHPKIEVRLTGEYGPVDFSRHRFDVAIRVGRGPWGDAEVTELFAEAAGPVVSPKCAASVDLDAPETLHALPALHTKTRPAAWADWCREMDLAPPAGGRVFEHFYFLLEAATAGLGVAIAPEVLVRDDVAAGRLLAPFGFAPTGQAYVALRPRRPNRDAQLFIAWLEDAAVAPDPAS</sequence>
<dbReference type="Pfam" id="PF00126">
    <property type="entry name" value="HTH_1"/>
    <property type="match status" value="1"/>
</dbReference>
<keyword evidence="5" id="KW-0804">Transcription</keyword>
<keyword evidence="4 7" id="KW-0238">DNA-binding</keyword>
<gene>
    <name evidence="7" type="ORF">J2R99_000383</name>
</gene>
<dbReference type="Pfam" id="PF03466">
    <property type="entry name" value="LysR_substrate"/>
    <property type="match status" value="1"/>
</dbReference>
<name>A0ABU0C3J2_9BRAD</name>
<evidence type="ECO:0000256" key="2">
    <source>
        <dbReference type="ARBA" id="ARBA00009437"/>
    </source>
</evidence>
<protein>
    <submittedName>
        <fullName evidence="7">DNA-binding transcriptional LysR family regulator</fullName>
    </submittedName>
</protein>
<proteinExistence type="inferred from homology"/>
<evidence type="ECO:0000256" key="4">
    <source>
        <dbReference type="ARBA" id="ARBA00023125"/>
    </source>
</evidence>
<feature type="domain" description="HTH lysR-type" evidence="6">
    <location>
        <begin position="6"/>
        <end position="63"/>
    </location>
</feature>
<dbReference type="PANTHER" id="PTHR30537:SF74">
    <property type="entry name" value="HTH-TYPE TRANSCRIPTIONAL REGULATOR TRPI"/>
    <property type="match status" value="1"/>
</dbReference>
<dbReference type="EMBL" id="JAUSUK010000001">
    <property type="protein sequence ID" value="MDQ0324534.1"/>
    <property type="molecule type" value="Genomic_DNA"/>
</dbReference>
<evidence type="ECO:0000256" key="5">
    <source>
        <dbReference type="ARBA" id="ARBA00023163"/>
    </source>
</evidence>
<evidence type="ECO:0000259" key="6">
    <source>
        <dbReference type="PROSITE" id="PS50931"/>
    </source>
</evidence>
<dbReference type="PANTHER" id="PTHR30537">
    <property type="entry name" value="HTH-TYPE TRANSCRIPTIONAL REGULATOR"/>
    <property type="match status" value="1"/>
</dbReference>
<comment type="similarity">
    <text evidence="2">Belongs to the LysR transcriptional regulatory family.</text>
</comment>
<dbReference type="PROSITE" id="PS50931">
    <property type="entry name" value="HTH_LYSR"/>
    <property type="match status" value="1"/>
</dbReference>
<reference evidence="7 8" key="1">
    <citation type="submission" date="2023-07" db="EMBL/GenBank/DDBJ databases">
        <title>Genomic Encyclopedia of Type Strains, Phase IV (KMG-IV): sequencing the most valuable type-strain genomes for metagenomic binning, comparative biology and taxonomic classification.</title>
        <authorList>
            <person name="Goeker M."/>
        </authorList>
    </citation>
    <scope>NUCLEOTIDE SEQUENCE [LARGE SCALE GENOMIC DNA]</scope>
    <source>
        <strain evidence="7 8">DSM 11549</strain>
    </source>
</reference>
<dbReference type="InterPro" id="IPR005119">
    <property type="entry name" value="LysR_subst-bd"/>
</dbReference>
<dbReference type="Gene3D" id="3.40.190.10">
    <property type="entry name" value="Periplasmic binding protein-like II"/>
    <property type="match status" value="2"/>
</dbReference>
<comment type="function">
    <text evidence="1">NodD regulates the expression of the nodABCFE genes which encode other nodulation proteins. NodD is also a negative regulator of its own expression. Binds flavonoids as inducers.</text>
</comment>
<dbReference type="InterPro" id="IPR036390">
    <property type="entry name" value="WH_DNA-bd_sf"/>
</dbReference>
<dbReference type="InterPro" id="IPR058163">
    <property type="entry name" value="LysR-type_TF_proteobact-type"/>
</dbReference>
<evidence type="ECO:0000256" key="1">
    <source>
        <dbReference type="ARBA" id="ARBA00003502"/>
    </source>
</evidence>
<dbReference type="SUPFAM" id="SSF46785">
    <property type="entry name" value="Winged helix' DNA-binding domain"/>
    <property type="match status" value="1"/>
</dbReference>
<dbReference type="Proteomes" id="UP001230253">
    <property type="component" value="Unassembled WGS sequence"/>
</dbReference>
<dbReference type="InterPro" id="IPR036388">
    <property type="entry name" value="WH-like_DNA-bd_sf"/>
</dbReference>
<evidence type="ECO:0000313" key="7">
    <source>
        <dbReference type="EMBL" id="MDQ0324534.1"/>
    </source>
</evidence>
<keyword evidence="8" id="KW-1185">Reference proteome</keyword>
<evidence type="ECO:0000313" key="8">
    <source>
        <dbReference type="Proteomes" id="UP001230253"/>
    </source>
</evidence>
<organism evidence="7 8">
    <name type="scientific">Rhodopseudomonas julia</name>
    <dbReference type="NCBI Taxonomy" id="200617"/>
    <lineage>
        <taxon>Bacteria</taxon>
        <taxon>Pseudomonadati</taxon>
        <taxon>Pseudomonadota</taxon>
        <taxon>Alphaproteobacteria</taxon>
        <taxon>Hyphomicrobiales</taxon>
        <taxon>Nitrobacteraceae</taxon>
        <taxon>Rhodopseudomonas</taxon>
    </lineage>
</organism>
<comment type="caution">
    <text evidence="7">The sequence shown here is derived from an EMBL/GenBank/DDBJ whole genome shotgun (WGS) entry which is preliminary data.</text>
</comment>
<dbReference type="InterPro" id="IPR000847">
    <property type="entry name" value="LysR_HTH_N"/>
</dbReference>
<dbReference type="SUPFAM" id="SSF53850">
    <property type="entry name" value="Periplasmic binding protein-like II"/>
    <property type="match status" value="1"/>
</dbReference>
<keyword evidence="3" id="KW-0805">Transcription regulation</keyword>
<dbReference type="GO" id="GO:0003677">
    <property type="term" value="F:DNA binding"/>
    <property type="evidence" value="ECO:0007669"/>
    <property type="project" value="UniProtKB-KW"/>
</dbReference>
<evidence type="ECO:0000256" key="3">
    <source>
        <dbReference type="ARBA" id="ARBA00023015"/>
    </source>
</evidence>
<accession>A0ABU0C3J2</accession>
<dbReference type="Gene3D" id="1.10.10.10">
    <property type="entry name" value="Winged helix-like DNA-binding domain superfamily/Winged helix DNA-binding domain"/>
    <property type="match status" value="1"/>
</dbReference>